<dbReference type="Proteomes" id="UP000662888">
    <property type="component" value="Chromosome"/>
</dbReference>
<evidence type="ECO:0000259" key="1">
    <source>
        <dbReference type="Pfam" id="PF05368"/>
    </source>
</evidence>
<sequence>MFAIVGAMGQTGSVISETLLAAGHPVRMIVRRDDAQAASWRRKGAHICVADLEDQQSMVRAFDGAHSAYVMGPPNYQASDMFAQARRVHAKLIAAANAAGLPRMVALSSVGAQHANGTGNIGTTHDLECQLRGFDGVRTVLRAANFMENWAWSLAPVLQQSILPSMFLPLERALPMVSVADIGRTAAHLLVEQAATHRLVELRGPCDVSPADAAAAFGRLLGKPVTAVGAPRERWAAMFADKGFPQLTAAAFCEMYDGFNSGHIAFEGAGDTLRGVVGLEAALAACLALGAR</sequence>
<dbReference type="Gene3D" id="3.90.25.10">
    <property type="entry name" value="UDP-galactose 4-epimerase, domain 1"/>
    <property type="match status" value="1"/>
</dbReference>
<dbReference type="PANTHER" id="PTHR43162">
    <property type="match status" value="1"/>
</dbReference>
<dbReference type="Pfam" id="PF05368">
    <property type="entry name" value="NmrA"/>
    <property type="match status" value="1"/>
</dbReference>
<gene>
    <name evidence="2" type="ORF">IV454_30840</name>
</gene>
<keyword evidence="3" id="KW-1185">Reference proteome</keyword>
<accession>A0AA48WEF8</accession>
<dbReference type="SUPFAM" id="SSF51735">
    <property type="entry name" value="NAD(P)-binding Rossmann-fold domains"/>
    <property type="match status" value="1"/>
</dbReference>
<organism evidence="2 3">
    <name type="scientific">Massilia antarctica</name>
    <dbReference type="NCBI Taxonomy" id="2765360"/>
    <lineage>
        <taxon>Bacteria</taxon>
        <taxon>Pseudomonadati</taxon>
        <taxon>Pseudomonadota</taxon>
        <taxon>Betaproteobacteria</taxon>
        <taxon>Burkholderiales</taxon>
        <taxon>Oxalobacteraceae</taxon>
        <taxon>Telluria group</taxon>
        <taxon>Massilia</taxon>
    </lineage>
</organism>
<feature type="domain" description="NmrA-like" evidence="1">
    <location>
        <begin position="3"/>
        <end position="260"/>
    </location>
</feature>
<proteinExistence type="predicted"/>
<dbReference type="EMBL" id="CP065053">
    <property type="protein sequence ID" value="QPI49765.1"/>
    <property type="molecule type" value="Genomic_DNA"/>
</dbReference>
<reference evidence="2 3" key="1">
    <citation type="submission" date="2020-11" db="EMBL/GenBank/DDBJ databases">
        <authorList>
            <person name="Sun Q."/>
        </authorList>
    </citation>
    <scope>NUCLEOTIDE SEQUENCE [LARGE SCALE GENOMIC DNA]</scope>
    <source>
        <strain evidence="2 3">P8398</strain>
    </source>
</reference>
<dbReference type="RefSeq" id="WP_206089405.1">
    <property type="nucleotide sequence ID" value="NZ_CP065053.1"/>
</dbReference>
<evidence type="ECO:0000313" key="3">
    <source>
        <dbReference type="Proteomes" id="UP000662888"/>
    </source>
</evidence>
<name>A0AA48WEF8_9BURK</name>
<dbReference type="Gene3D" id="3.40.50.720">
    <property type="entry name" value="NAD(P)-binding Rossmann-like Domain"/>
    <property type="match status" value="1"/>
</dbReference>
<evidence type="ECO:0000313" key="2">
    <source>
        <dbReference type="EMBL" id="QPI49765.1"/>
    </source>
</evidence>
<dbReference type="InterPro" id="IPR051604">
    <property type="entry name" value="Ergot_Alk_Oxidoreductase"/>
</dbReference>
<protein>
    <submittedName>
        <fullName evidence="2">NmrA family NAD(P)-binding protein</fullName>
    </submittedName>
</protein>
<dbReference type="InterPro" id="IPR036291">
    <property type="entry name" value="NAD(P)-bd_dom_sf"/>
</dbReference>
<dbReference type="PANTHER" id="PTHR43162:SF1">
    <property type="entry name" value="PRESTALK A DIFFERENTIATION PROTEIN A"/>
    <property type="match status" value="1"/>
</dbReference>
<dbReference type="InterPro" id="IPR008030">
    <property type="entry name" value="NmrA-like"/>
</dbReference>